<evidence type="ECO:0000313" key="3">
    <source>
        <dbReference type="Proteomes" id="UP000092661"/>
    </source>
</evidence>
<name>A0ABN4RIG2_9BACL</name>
<evidence type="ECO:0000256" key="1">
    <source>
        <dbReference type="SAM" id="Phobius"/>
    </source>
</evidence>
<protein>
    <submittedName>
        <fullName evidence="2">Uncharacterized protein</fullName>
    </submittedName>
</protein>
<dbReference type="Pfam" id="PF05145">
    <property type="entry name" value="AbrB"/>
    <property type="match status" value="1"/>
</dbReference>
<keyword evidence="1" id="KW-0812">Transmembrane</keyword>
<keyword evidence="1" id="KW-1133">Transmembrane helix</keyword>
<proteinExistence type="predicted"/>
<reference evidence="2" key="1">
    <citation type="submission" date="2016-10" db="EMBL/GenBank/DDBJ databases">
        <authorList>
            <person name="See-Too W.S."/>
        </authorList>
    </citation>
    <scope>NUCLEOTIDE SEQUENCE</scope>
    <source>
        <strain evidence="2">DSM 14505</strain>
    </source>
</reference>
<evidence type="ECO:0000313" key="2">
    <source>
        <dbReference type="EMBL" id="ANU11806.1"/>
    </source>
</evidence>
<keyword evidence="3" id="KW-1185">Reference proteome</keyword>
<organism evidence="2 3">
    <name type="scientific">Planococcus antarcticus DSM 14505</name>
    <dbReference type="NCBI Taxonomy" id="1185653"/>
    <lineage>
        <taxon>Bacteria</taxon>
        <taxon>Bacillati</taxon>
        <taxon>Bacillota</taxon>
        <taxon>Bacilli</taxon>
        <taxon>Bacillales</taxon>
        <taxon>Caryophanaceae</taxon>
        <taxon>Planococcus</taxon>
    </lineage>
</organism>
<dbReference type="InterPro" id="IPR007820">
    <property type="entry name" value="AbrB_fam"/>
</dbReference>
<dbReference type="RefSeq" id="WP_040852459.1">
    <property type="nucleotide sequence ID" value="NZ_AJYB01000032.1"/>
</dbReference>
<accession>A0ABN4RIG2</accession>
<gene>
    <name evidence="2" type="ORF">BBH88_16890</name>
</gene>
<dbReference type="Proteomes" id="UP000092661">
    <property type="component" value="Chromosome"/>
</dbReference>
<keyword evidence="1" id="KW-0472">Membrane</keyword>
<sequence length="73" mass="8424">MPWLLDPLFAVLLMQLFTPVSLKWHSRFRNGGLVEAGDTIGYAFTLQALQGMEQYFLAMIVINIAFFFLRQLI</sequence>
<dbReference type="EMBL" id="CP016534">
    <property type="protein sequence ID" value="ANU11806.1"/>
    <property type="molecule type" value="Genomic_DNA"/>
</dbReference>
<feature type="transmembrane region" description="Helical" evidence="1">
    <location>
        <begin position="52"/>
        <end position="69"/>
    </location>
</feature>